<dbReference type="EMBL" id="CP031356">
    <property type="protein sequence ID" value="AXK47099.1"/>
    <property type="molecule type" value="Genomic_DNA"/>
</dbReference>
<dbReference type="EMBL" id="QSWH01000007">
    <property type="protein sequence ID" value="RRR21564.1"/>
    <property type="molecule type" value="Genomic_DNA"/>
</dbReference>
<gene>
    <name evidence="3" type="ORF">DWV08_00560</name>
    <name evidence="4" type="ORF">DXU92_14460</name>
</gene>
<dbReference type="KEGG" id="bsau:DWV08_00560"/>
<feature type="transmembrane region" description="Helical" evidence="2">
    <location>
        <begin position="27"/>
        <end position="49"/>
    </location>
</feature>
<keyword evidence="2" id="KW-1133">Transmembrane helix</keyword>
<protein>
    <recommendedName>
        <fullName evidence="7">Growth/differentiation factor</fullName>
    </recommendedName>
</protein>
<dbReference type="AlphaFoldDB" id="A0A345YT47"/>
<keyword evidence="2" id="KW-0812">Transmembrane</keyword>
<name>A0A345YT47_9MICO</name>
<evidence type="ECO:0000256" key="1">
    <source>
        <dbReference type="SAM" id="MobiDB-lite"/>
    </source>
</evidence>
<proteinExistence type="predicted"/>
<evidence type="ECO:0000256" key="2">
    <source>
        <dbReference type="SAM" id="Phobius"/>
    </source>
</evidence>
<evidence type="ECO:0000313" key="3">
    <source>
        <dbReference type="EMBL" id="AXK47099.1"/>
    </source>
</evidence>
<reference evidence="3 5" key="1">
    <citation type="submission" date="2018-07" db="EMBL/GenBank/DDBJ databases">
        <title>Brachybacterium saurashtrense DSM 23186 genome sequence.</title>
        <authorList>
            <person name="Guo L."/>
        </authorList>
    </citation>
    <scope>NUCLEOTIDE SEQUENCE [LARGE SCALE GENOMIC DNA]</scope>
    <source>
        <strain evidence="3 5">DSM 23186</strain>
    </source>
</reference>
<evidence type="ECO:0000313" key="4">
    <source>
        <dbReference type="EMBL" id="RRR21564.1"/>
    </source>
</evidence>
<accession>A0A345YT47</accession>
<evidence type="ECO:0000313" key="5">
    <source>
        <dbReference type="Proteomes" id="UP000254236"/>
    </source>
</evidence>
<keyword evidence="5" id="KW-1185">Reference proteome</keyword>
<sequence>MLPLLAELSAAPGTPILLADGSSSDGIFLPFLLGPLTFAGIYIGIYRFYRNTDKRHRYERETKVAVGNLQQDDRRTGRKTGQRSRSMDGRNDTDHLTRVRRLRVQ</sequence>
<dbReference type="Proteomes" id="UP000282185">
    <property type="component" value="Unassembled WGS sequence"/>
</dbReference>
<organism evidence="4 6">
    <name type="scientific">Brachybacterium saurashtrense</name>
    <dbReference type="NCBI Taxonomy" id="556288"/>
    <lineage>
        <taxon>Bacteria</taxon>
        <taxon>Bacillati</taxon>
        <taxon>Actinomycetota</taxon>
        <taxon>Actinomycetes</taxon>
        <taxon>Micrococcales</taxon>
        <taxon>Dermabacteraceae</taxon>
        <taxon>Brachybacterium</taxon>
    </lineage>
</organism>
<feature type="region of interest" description="Disordered" evidence="1">
    <location>
        <begin position="67"/>
        <end position="105"/>
    </location>
</feature>
<evidence type="ECO:0000313" key="6">
    <source>
        <dbReference type="Proteomes" id="UP000282185"/>
    </source>
</evidence>
<dbReference type="Proteomes" id="UP000254236">
    <property type="component" value="Chromosome"/>
</dbReference>
<reference evidence="4 6" key="2">
    <citation type="submission" date="2018-08" db="EMBL/GenBank/DDBJ databases">
        <title>Brachybacterium saurashtrense DSM 23186.</title>
        <authorList>
            <person name="Li Y."/>
        </authorList>
    </citation>
    <scope>NUCLEOTIDE SEQUENCE [LARGE SCALE GENOMIC DNA]</scope>
    <source>
        <strain evidence="4 6">DSM 23186</strain>
    </source>
</reference>
<dbReference type="OrthoDB" id="6001663at2"/>
<keyword evidence="2" id="KW-0472">Membrane</keyword>
<feature type="compositionally biased region" description="Basic and acidic residues" evidence="1">
    <location>
        <begin position="85"/>
        <end position="97"/>
    </location>
</feature>
<evidence type="ECO:0008006" key="7">
    <source>
        <dbReference type="Google" id="ProtNLM"/>
    </source>
</evidence>